<evidence type="ECO:0000259" key="3">
    <source>
        <dbReference type="Pfam" id="PF16916"/>
    </source>
</evidence>
<proteinExistence type="inferred from homology"/>
<accession>A0ABW4Z6Q3</accession>
<dbReference type="EMBL" id="JBHUJB010000009">
    <property type="protein sequence ID" value="MFD2157639.1"/>
    <property type="molecule type" value="Genomic_DNA"/>
</dbReference>
<comment type="caution">
    <text evidence="4">The sequence shown here is derived from an EMBL/GenBank/DDBJ whole genome shotgun (WGS) entry which is preliminary data.</text>
</comment>
<dbReference type="Proteomes" id="UP001597389">
    <property type="component" value="Unassembled WGS sequence"/>
</dbReference>
<gene>
    <name evidence="4" type="ORF">ACFSW8_01865</name>
</gene>
<name>A0ABW4Z6Q3_9BACT</name>
<evidence type="ECO:0000313" key="4">
    <source>
        <dbReference type="EMBL" id="MFD2157639.1"/>
    </source>
</evidence>
<dbReference type="InterPro" id="IPR036837">
    <property type="entry name" value="Cation_efflux_CTD_sf"/>
</dbReference>
<dbReference type="RefSeq" id="WP_377177297.1">
    <property type="nucleotide sequence ID" value="NZ_JBHUJB010000009.1"/>
</dbReference>
<evidence type="ECO:0000256" key="1">
    <source>
        <dbReference type="ARBA" id="ARBA00008873"/>
    </source>
</evidence>
<reference evidence="5" key="1">
    <citation type="journal article" date="2019" name="Int. J. Syst. Evol. Microbiol.">
        <title>The Global Catalogue of Microorganisms (GCM) 10K type strain sequencing project: providing services to taxonomists for standard genome sequencing and annotation.</title>
        <authorList>
            <consortium name="The Broad Institute Genomics Platform"/>
            <consortium name="The Broad Institute Genome Sequencing Center for Infectious Disease"/>
            <person name="Wu L."/>
            <person name="Ma J."/>
        </authorList>
    </citation>
    <scope>NUCLEOTIDE SEQUENCE [LARGE SCALE GENOMIC DNA]</scope>
    <source>
        <strain evidence="5">CCUG 57942</strain>
    </source>
</reference>
<dbReference type="Pfam" id="PF16916">
    <property type="entry name" value="ZT_dimer"/>
    <property type="match status" value="1"/>
</dbReference>
<keyword evidence="5" id="KW-1185">Reference proteome</keyword>
<feature type="domain" description="Cation efflux protein cytoplasmic" evidence="3">
    <location>
        <begin position="14"/>
        <end position="88"/>
    </location>
</feature>
<evidence type="ECO:0000313" key="5">
    <source>
        <dbReference type="Proteomes" id="UP001597389"/>
    </source>
</evidence>
<comment type="similarity">
    <text evidence="1">Belongs to the cation diffusion facilitator (CDF) transporter (TC 2.A.4) family. SLC30A subfamily.</text>
</comment>
<dbReference type="PANTHER" id="PTHR45820">
    <property type="entry name" value="FI23527P1"/>
    <property type="match status" value="1"/>
</dbReference>
<evidence type="ECO:0000256" key="2">
    <source>
        <dbReference type="ARBA" id="ARBA00022833"/>
    </source>
</evidence>
<organism evidence="4 5">
    <name type="scientific">Rubritalea tangerina</name>
    <dbReference type="NCBI Taxonomy" id="430798"/>
    <lineage>
        <taxon>Bacteria</taxon>
        <taxon>Pseudomonadati</taxon>
        <taxon>Verrucomicrobiota</taxon>
        <taxon>Verrucomicrobiia</taxon>
        <taxon>Verrucomicrobiales</taxon>
        <taxon>Rubritaleaceae</taxon>
        <taxon>Rubritalea</taxon>
    </lineage>
</organism>
<sequence length="101" mass="11656">MKVSLAYFLQQSPRGFDLDSFTRRLLAIEGVLSAHHTHCWTLEGEHHVFSTHIVMDRRSSRSEIYQAKIRIRDLLAGGSFEHITIDVELEGEQCLLDCEEK</sequence>
<keyword evidence="2" id="KW-0862">Zinc</keyword>
<dbReference type="SUPFAM" id="SSF160240">
    <property type="entry name" value="Cation efflux protein cytoplasmic domain-like"/>
    <property type="match status" value="1"/>
</dbReference>
<dbReference type="InterPro" id="IPR027470">
    <property type="entry name" value="Cation_efflux_CTD"/>
</dbReference>
<dbReference type="PANTHER" id="PTHR45820:SF4">
    <property type="entry name" value="ZINC TRANSPORTER 63C, ISOFORM F"/>
    <property type="match status" value="1"/>
</dbReference>
<protein>
    <recommendedName>
        <fullName evidence="3">Cation efflux protein cytoplasmic domain-containing protein</fullName>
    </recommendedName>
</protein>